<evidence type="ECO:0000313" key="2">
    <source>
        <dbReference type="EMBL" id="TQL60160.1"/>
    </source>
</evidence>
<sequence length="263" mass="26873">MISLRWPGAVALLLVTLVGVASFGWPFVVAPGTGLAHGQDAPWLFAALLGLLALVLLAEVSAGGLDPRTVAVLGVLAATGGALRVLSAGTAGLEPMFFLLVLAGRVLGRSTGFVLGALAVLTGAFLTGGVGPWLPFQMVSAGWVALGAALLPPATGRAERVMLAAYGLAAGLLYGAVMNLWFWPFMGASAPTGAGFVPGAEVTSNLGHYAAFYLATSLGWDVPRGLLTAALVLVAGRPVLATLRRAVRRAAFDAEVIFEDPDR</sequence>
<dbReference type="RefSeq" id="WP_141788096.1">
    <property type="nucleotide sequence ID" value="NZ_BAAAKX010000021.1"/>
</dbReference>
<feature type="transmembrane region" description="Helical" evidence="1">
    <location>
        <begin position="106"/>
        <end position="127"/>
    </location>
</feature>
<dbReference type="Proteomes" id="UP000319514">
    <property type="component" value="Unassembled WGS sequence"/>
</dbReference>
<dbReference type="PIRSF" id="PIRSF037395">
    <property type="entry name" value="UCP037395_ABCper"/>
    <property type="match status" value="1"/>
</dbReference>
<keyword evidence="1" id="KW-0812">Transmembrane</keyword>
<name>A0A542ZJ07_9MICO</name>
<reference evidence="2 3" key="1">
    <citation type="submission" date="2019-06" db="EMBL/GenBank/DDBJ databases">
        <title>Sequencing the genomes of 1000 actinobacteria strains.</title>
        <authorList>
            <person name="Klenk H.-P."/>
        </authorList>
    </citation>
    <scope>NUCLEOTIDE SEQUENCE [LARGE SCALE GENOMIC DNA]</scope>
    <source>
        <strain evidence="2 3">DSM 18082</strain>
    </source>
</reference>
<evidence type="ECO:0000313" key="3">
    <source>
        <dbReference type="Proteomes" id="UP000319514"/>
    </source>
</evidence>
<feature type="transmembrane region" description="Helical" evidence="1">
    <location>
        <begin position="41"/>
        <end position="58"/>
    </location>
</feature>
<protein>
    <submittedName>
        <fullName evidence="2">Energy-coupling factor transport system substrate-specific component</fullName>
    </submittedName>
</protein>
<proteinExistence type="predicted"/>
<keyword evidence="1" id="KW-0472">Membrane</keyword>
<feature type="transmembrane region" description="Helical" evidence="1">
    <location>
        <begin position="222"/>
        <end position="240"/>
    </location>
</feature>
<evidence type="ECO:0000256" key="1">
    <source>
        <dbReference type="SAM" id="Phobius"/>
    </source>
</evidence>
<comment type="caution">
    <text evidence="2">The sequence shown here is derived from an EMBL/GenBank/DDBJ whole genome shotgun (WGS) entry which is preliminary data.</text>
</comment>
<feature type="transmembrane region" description="Helical" evidence="1">
    <location>
        <begin position="163"/>
        <end position="183"/>
    </location>
</feature>
<gene>
    <name evidence="2" type="ORF">FB474_1543</name>
</gene>
<dbReference type="EMBL" id="VFOQ01000001">
    <property type="protein sequence ID" value="TQL60160.1"/>
    <property type="molecule type" value="Genomic_DNA"/>
</dbReference>
<keyword evidence="3" id="KW-1185">Reference proteome</keyword>
<organism evidence="2 3">
    <name type="scientific">Oryzihumus leptocrescens</name>
    <dbReference type="NCBI Taxonomy" id="297536"/>
    <lineage>
        <taxon>Bacteria</taxon>
        <taxon>Bacillati</taxon>
        <taxon>Actinomycetota</taxon>
        <taxon>Actinomycetes</taxon>
        <taxon>Micrococcales</taxon>
        <taxon>Intrasporangiaceae</taxon>
        <taxon>Oryzihumus</taxon>
    </lineage>
</organism>
<feature type="transmembrane region" description="Helical" evidence="1">
    <location>
        <begin position="70"/>
        <end position="94"/>
    </location>
</feature>
<dbReference type="Gene3D" id="1.10.1760.20">
    <property type="match status" value="1"/>
</dbReference>
<dbReference type="InterPro" id="IPR017196">
    <property type="entry name" value="ECF_substrate-spec_UCP037395"/>
</dbReference>
<feature type="transmembrane region" description="Helical" evidence="1">
    <location>
        <begin position="6"/>
        <end position="29"/>
    </location>
</feature>
<dbReference type="AlphaFoldDB" id="A0A542ZJ07"/>
<dbReference type="OrthoDB" id="501320at2"/>
<accession>A0A542ZJ07</accession>
<keyword evidence="1" id="KW-1133">Transmembrane helix</keyword>